<dbReference type="OrthoDB" id="8585740at2"/>
<evidence type="ECO:0000256" key="3">
    <source>
        <dbReference type="ARBA" id="ARBA00022692"/>
    </source>
</evidence>
<dbReference type="Pfam" id="PF02361">
    <property type="entry name" value="CbiQ"/>
    <property type="match status" value="1"/>
</dbReference>
<dbReference type="GO" id="GO:0043190">
    <property type="term" value="C:ATP-binding cassette (ABC) transporter complex"/>
    <property type="evidence" value="ECO:0007669"/>
    <property type="project" value="InterPro"/>
</dbReference>
<evidence type="ECO:0000256" key="2">
    <source>
        <dbReference type="ARBA" id="ARBA00022475"/>
    </source>
</evidence>
<sequence>MRFALDEYAHLKSPIHRWNPQYKLIGLLTLMFAFATVEDLRLLPVISTLTIILYLLSRLPLSFLLTRLRYPGIFLFTVVAILPFFSGETVIWQWGIITLRQEGLLAVVLIVCRFLAIFITGLVLFGTSSFLNLIKAMRSLGLSPILADMMLLSYRYLFELAYQLNTMQRSTRLRGFKPTQFSWRNLQVYAALAGSLLVRSYQQSQEIYKAMQLRGYGTSMKSPQSKRSIDVYSVIALIITLAIAIGLIGLEFLL</sequence>
<dbReference type="PANTHER" id="PTHR34857:SF2">
    <property type="entry name" value="SLL0384 PROTEIN"/>
    <property type="match status" value="1"/>
</dbReference>
<dbReference type="InterPro" id="IPR003339">
    <property type="entry name" value="ABC/ECF_trnsptr_transmembrane"/>
</dbReference>
<evidence type="ECO:0000256" key="6">
    <source>
        <dbReference type="SAM" id="Phobius"/>
    </source>
</evidence>
<keyword evidence="2" id="KW-1003">Cell membrane</keyword>
<name>U7QMP9_9CYAN</name>
<keyword evidence="5 6" id="KW-0472">Membrane</keyword>
<dbReference type="CDD" id="cd16914">
    <property type="entry name" value="EcfT"/>
    <property type="match status" value="1"/>
</dbReference>
<gene>
    <name evidence="7" type="ORF">M595_2360</name>
</gene>
<comment type="subcellular location">
    <subcellularLocation>
        <location evidence="1">Cell membrane</location>
        <topology evidence="1">Multi-pass membrane protein</topology>
    </subcellularLocation>
</comment>
<dbReference type="InterPro" id="IPR012809">
    <property type="entry name" value="ECF_CbiQ"/>
</dbReference>
<evidence type="ECO:0000256" key="4">
    <source>
        <dbReference type="ARBA" id="ARBA00022989"/>
    </source>
</evidence>
<protein>
    <submittedName>
        <fullName evidence="7">Cobalt ABC transporter, permease protein CbiQ</fullName>
    </submittedName>
</protein>
<organism evidence="7 8">
    <name type="scientific">Lyngbya aestuarii BL J</name>
    <dbReference type="NCBI Taxonomy" id="1348334"/>
    <lineage>
        <taxon>Bacteria</taxon>
        <taxon>Bacillati</taxon>
        <taxon>Cyanobacteriota</taxon>
        <taxon>Cyanophyceae</taxon>
        <taxon>Oscillatoriophycideae</taxon>
        <taxon>Oscillatoriales</taxon>
        <taxon>Microcoleaceae</taxon>
        <taxon>Lyngbya</taxon>
    </lineage>
</organism>
<feature type="transmembrane region" description="Helical" evidence="6">
    <location>
        <begin position="43"/>
        <end position="61"/>
    </location>
</feature>
<dbReference type="InterPro" id="IPR051611">
    <property type="entry name" value="ECF_transporter_component"/>
</dbReference>
<keyword evidence="4 6" id="KW-1133">Transmembrane helix</keyword>
<dbReference type="PATRIC" id="fig|1348334.3.peg.2290"/>
<feature type="transmembrane region" description="Helical" evidence="6">
    <location>
        <begin position="103"/>
        <end position="127"/>
    </location>
</feature>
<evidence type="ECO:0000256" key="5">
    <source>
        <dbReference type="ARBA" id="ARBA00023136"/>
    </source>
</evidence>
<dbReference type="PANTHER" id="PTHR34857">
    <property type="entry name" value="SLL0384 PROTEIN"/>
    <property type="match status" value="1"/>
</dbReference>
<accession>U7QMP9</accession>
<keyword evidence="8" id="KW-1185">Reference proteome</keyword>
<comment type="caution">
    <text evidence="7">The sequence shown here is derived from an EMBL/GenBank/DDBJ whole genome shotgun (WGS) entry which is preliminary data.</text>
</comment>
<reference evidence="7 8" key="1">
    <citation type="journal article" date="2013" name="Front. Microbiol.">
        <title>Comparative genomic analyses of the cyanobacterium, Lyngbya aestuarii BL J, a powerful hydrogen producer.</title>
        <authorList>
            <person name="Kothari A."/>
            <person name="Vaughn M."/>
            <person name="Garcia-Pichel F."/>
        </authorList>
    </citation>
    <scope>NUCLEOTIDE SEQUENCE [LARGE SCALE GENOMIC DNA]</scope>
    <source>
        <strain evidence="7 8">BL J</strain>
    </source>
</reference>
<evidence type="ECO:0000313" key="8">
    <source>
        <dbReference type="Proteomes" id="UP000017127"/>
    </source>
</evidence>
<dbReference type="AlphaFoldDB" id="U7QMP9"/>
<dbReference type="Proteomes" id="UP000017127">
    <property type="component" value="Unassembled WGS sequence"/>
</dbReference>
<proteinExistence type="predicted"/>
<dbReference type="RefSeq" id="WP_023066159.1">
    <property type="nucleotide sequence ID" value="NZ_AUZM01000019.1"/>
</dbReference>
<feature type="transmembrane region" description="Helical" evidence="6">
    <location>
        <begin position="229"/>
        <end position="250"/>
    </location>
</feature>
<dbReference type="EMBL" id="AUZM01000019">
    <property type="protein sequence ID" value="ERT07681.1"/>
    <property type="molecule type" value="Genomic_DNA"/>
</dbReference>
<dbReference type="GO" id="GO:0006824">
    <property type="term" value="P:cobalt ion transport"/>
    <property type="evidence" value="ECO:0007669"/>
    <property type="project" value="InterPro"/>
</dbReference>
<keyword evidence="3 6" id="KW-0812">Transmembrane</keyword>
<feature type="transmembrane region" description="Helical" evidence="6">
    <location>
        <begin position="73"/>
        <end position="97"/>
    </location>
</feature>
<evidence type="ECO:0000256" key="1">
    <source>
        <dbReference type="ARBA" id="ARBA00004651"/>
    </source>
</evidence>
<dbReference type="NCBIfam" id="TIGR02454">
    <property type="entry name" value="ECF_T_CbiQ"/>
    <property type="match status" value="1"/>
</dbReference>
<evidence type="ECO:0000313" key="7">
    <source>
        <dbReference type="EMBL" id="ERT07681.1"/>
    </source>
</evidence>
<feature type="transmembrane region" description="Helical" evidence="6">
    <location>
        <begin position="21"/>
        <end position="37"/>
    </location>
</feature>